<proteinExistence type="predicted"/>
<sequence>MAEPQLTDARLLDRIRDLEASLPADLAFLTRAVEEKSPRPDALRDLGERLVDLGGAVLRRSEEVNAAVLATLPAHGWLPGAGPLRRAAGPAHEAGRRPAGLAHQVGPRPAGLAHQVGPRPLRCGIVFLALCGAACFPFYGKDPTDRTARHEHCPTCRARDATVTLPDGATAGQ</sequence>
<dbReference type="Proteomes" id="UP000198582">
    <property type="component" value="Unassembled WGS sequence"/>
</dbReference>
<dbReference type="RefSeq" id="WP_245787442.1">
    <property type="nucleotide sequence ID" value="NZ_FOEF01000010.1"/>
</dbReference>
<keyword evidence="3" id="KW-1185">Reference proteome</keyword>
<dbReference type="AlphaFoldDB" id="A0A1H8Y287"/>
<dbReference type="EMBL" id="FOEF01000010">
    <property type="protein sequence ID" value="SEP46113.1"/>
    <property type="molecule type" value="Genomic_DNA"/>
</dbReference>
<feature type="region of interest" description="Disordered" evidence="1">
    <location>
        <begin position="86"/>
        <end position="106"/>
    </location>
</feature>
<gene>
    <name evidence="2" type="ORF">SAMN04489732_110182</name>
</gene>
<accession>A0A1H8Y287</accession>
<organism evidence="2 3">
    <name type="scientific">Amycolatopsis saalfeldensis</name>
    <dbReference type="NCBI Taxonomy" id="394193"/>
    <lineage>
        <taxon>Bacteria</taxon>
        <taxon>Bacillati</taxon>
        <taxon>Actinomycetota</taxon>
        <taxon>Actinomycetes</taxon>
        <taxon>Pseudonocardiales</taxon>
        <taxon>Pseudonocardiaceae</taxon>
        <taxon>Amycolatopsis</taxon>
    </lineage>
</organism>
<evidence type="ECO:0000256" key="1">
    <source>
        <dbReference type="SAM" id="MobiDB-lite"/>
    </source>
</evidence>
<protein>
    <submittedName>
        <fullName evidence="2">Uncharacterized protein</fullName>
    </submittedName>
</protein>
<name>A0A1H8Y287_9PSEU</name>
<evidence type="ECO:0000313" key="3">
    <source>
        <dbReference type="Proteomes" id="UP000198582"/>
    </source>
</evidence>
<evidence type="ECO:0000313" key="2">
    <source>
        <dbReference type="EMBL" id="SEP46113.1"/>
    </source>
</evidence>
<reference evidence="2 3" key="1">
    <citation type="submission" date="2016-10" db="EMBL/GenBank/DDBJ databases">
        <authorList>
            <person name="de Groot N.N."/>
        </authorList>
    </citation>
    <scope>NUCLEOTIDE SEQUENCE [LARGE SCALE GENOMIC DNA]</scope>
    <source>
        <strain evidence="2 3">DSM 44993</strain>
    </source>
</reference>